<reference evidence="1" key="1">
    <citation type="journal article" date="2019" name="bioRxiv">
        <title>The Genome of the Zebra Mussel, Dreissena polymorpha: A Resource for Invasive Species Research.</title>
        <authorList>
            <person name="McCartney M.A."/>
            <person name="Auch B."/>
            <person name="Kono T."/>
            <person name="Mallez S."/>
            <person name="Zhang Y."/>
            <person name="Obille A."/>
            <person name="Becker A."/>
            <person name="Abrahante J.E."/>
            <person name="Garbe J."/>
            <person name="Badalamenti J.P."/>
            <person name="Herman A."/>
            <person name="Mangelson H."/>
            <person name="Liachko I."/>
            <person name="Sullivan S."/>
            <person name="Sone E.D."/>
            <person name="Koren S."/>
            <person name="Silverstein K.A.T."/>
            <person name="Beckman K.B."/>
            <person name="Gohl D.M."/>
        </authorList>
    </citation>
    <scope>NUCLEOTIDE SEQUENCE</scope>
    <source>
        <strain evidence="1">Duluth1</strain>
        <tissue evidence="1">Whole animal</tissue>
    </source>
</reference>
<keyword evidence="2" id="KW-1185">Reference proteome</keyword>
<reference evidence="1" key="2">
    <citation type="submission" date="2020-11" db="EMBL/GenBank/DDBJ databases">
        <authorList>
            <person name="McCartney M.A."/>
            <person name="Auch B."/>
            <person name="Kono T."/>
            <person name="Mallez S."/>
            <person name="Becker A."/>
            <person name="Gohl D.M."/>
            <person name="Silverstein K.A.T."/>
            <person name="Koren S."/>
            <person name="Bechman K.B."/>
            <person name="Herman A."/>
            <person name="Abrahante J.E."/>
            <person name="Garbe J."/>
        </authorList>
    </citation>
    <scope>NUCLEOTIDE SEQUENCE</scope>
    <source>
        <strain evidence="1">Duluth1</strain>
        <tissue evidence="1">Whole animal</tissue>
    </source>
</reference>
<sequence length="60" mass="6833">MQQRGSRPDQTFITLWNDSLTPNEAVQKLRHQRMASNPFLHDVAHIVSNEQLKDFGLAGS</sequence>
<proteinExistence type="predicted"/>
<gene>
    <name evidence="1" type="ORF">DPMN_015231</name>
</gene>
<dbReference type="Proteomes" id="UP000828390">
    <property type="component" value="Unassembled WGS sequence"/>
</dbReference>
<dbReference type="EMBL" id="JAIWYP010000001">
    <property type="protein sequence ID" value="KAH3891142.1"/>
    <property type="molecule type" value="Genomic_DNA"/>
</dbReference>
<organism evidence="1 2">
    <name type="scientific">Dreissena polymorpha</name>
    <name type="common">Zebra mussel</name>
    <name type="synonym">Mytilus polymorpha</name>
    <dbReference type="NCBI Taxonomy" id="45954"/>
    <lineage>
        <taxon>Eukaryota</taxon>
        <taxon>Metazoa</taxon>
        <taxon>Spiralia</taxon>
        <taxon>Lophotrochozoa</taxon>
        <taxon>Mollusca</taxon>
        <taxon>Bivalvia</taxon>
        <taxon>Autobranchia</taxon>
        <taxon>Heteroconchia</taxon>
        <taxon>Euheterodonta</taxon>
        <taxon>Imparidentia</taxon>
        <taxon>Neoheterodontei</taxon>
        <taxon>Myida</taxon>
        <taxon>Dreissenoidea</taxon>
        <taxon>Dreissenidae</taxon>
        <taxon>Dreissena</taxon>
    </lineage>
</organism>
<name>A0A9D4N7D9_DREPO</name>
<comment type="caution">
    <text evidence="1">The sequence shown here is derived from an EMBL/GenBank/DDBJ whole genome shotgun (WGS) entry which is preliminary data.</text>
</comment>
<dbReference type="AlphaFoldDB" id="A0A9D4N7D9"/>
<evidence type="ECO:0000313" key="1">
    <source>
        <dbReference type="EMBL" id="KAH3891142.1"/>
    </source>
</evidence>
<accession>A0A9D4N7D9</accession>
<protein>
    <submittedName>
        <fullName evidence="1">Uncharacterized protein</fullName>
    </submittedName>
</protein>
<evidence type="ECO:0000313" key="2">
    <source>
        <dbReference type="Proteomes" id="UP000828390"/>
    </source>
</evidence>